<keyword evidence="15 20" id="KW-1133">Transmembrane helix</keyword>
<accession>A0A0P0UYU9</accession>
<dbReference type="FunFam" id="3.80.10.10:FF:000111">
    <property type="entry name" value="LRR receptor-like serine/threonine-protein kinase ERECTA"/>
    <property type="match status" value="1"/>
</dbReference>
<dbReference type="PRINTS" id="PR00019">
    <property type="entry name" value="LEURICHRPT"/>
</dbReference>
<dbReference type="Pfam" id="PF00560">
    <property type="entry name" value="LRR_1"/>
    <property type="match status" value="5"/>
</dbReference>
<keyword evidence="17" id="KW-0325">Glycoprotein</keyword>
<reference evidence="24 25" key="1">
    <citation type="journal article" date="2005" name="Nature">
        <title>The map-based sequence of the rice genome.</title>
        <authorList>
            <consortium name="International rice genome sequencing project (IRGSP)"/>
            <person name="Matsumoto T."/>
            <person name="Wu J."/>
            <person name="Kanamori H."/>
            <person name="Katayose Y."/>
            <person name="Fujisawa M."/>
            <person name="Namiki N."/>
            <person name="Mizuno H."/>
            <person name="Yamamoto K."/>
            <person name="Antonio B.A."/>
            <person name="Baba T."/>
            <person name="Sakata K."/>
            <person name="Nagamura Y."/>
            <person name="Aoki H."/>
            <person name="Arikawa K."/>
            <person name="Arita K."/>
            <person name="Bito T."/>
            <person name="Chiden Y."/>
            <person name="Fujitsuka N."/>
            <person name="Fukunaka R."/>
            <person name="Hamada M."/>
            <person name="Harada C."/>
            <person name="Hayashi A."/>
            <person name="Hijishita S."/>
            <person name="Honda M."/>
            <person name="Hosokawa S."/>
            <person name="Ichikawa Y."/>
            <person name="Idonuma A."/>
            <person name="Iijima M."/>
            <person name="Ikeda M."/>
            <person name="Ikeno M."/>
            <person name="Ito K."/>
            <person name="Ito S."/>
            <person name="Ito T."/>
            <person name="Ito Y."/>
            <person name="Ito Y."/>
            <person name="Iwabuchi A."/>
            <person name="Kamiya K."/>
            <person name="Karasawa W."/>
            <person name="Kurita K."/>
            <person name="Katagiri S."/>
            <person name="Kikuta A."/>
            <person name="Kobayashi H."/>
            <person name="Kobayashi N."/>
            <person name="Machita K."/>
            <person name="Maehara T."/>
            <person name="Masukawa M."/>
            <person name="Mizubayashi T."/>
            <person name="Mukai Y."/>
            <person name="Nagasaki H."/>
            <person name="Nagata Y."/>
            <person name="Naito S."/>
            <person name="Nakashima M."/>
            <person name="Nakama Y."/>
            <person name="Nakamichi Y."/>
            <person name="Nakamura M."/>
            <person name="Meguro A."/>
            <person name="Negishi M."/>
            <person name="Ohta I."/>
            <person name="Ohta T."/>
            <person name="Okamoto M."/>
            <person name="Ono N."/>
            <person name="Saji S."/>
            <person name="Sakaguchi M."/>
            <person name="Sakai K."/>
            <person name="Shibata M."/>
            <person name="Shimokawa T."/>
            <person name="Song J."/>
            <person name="Takazaki Y."/>
            <person name="Terasawa K."/>
            <person name="Tsugane M."/>
            <person name="Tsuji K."/>
            <person name="Ueda S."/>
            <person name="Waki K."/>
            <person name="Yamagata H."/>
            <person name="Yamamoto M."/>
            <person name="Yamamoto S."/>
            <person name="Yamane H."/>
            <person name="Yoshiki S."/>
            <person name="Yoshihara R."/>
            <person name="Yukawa K."/>
            <person name="Zhong H."/>
            <person name="Yano M."/>
            <person name="Yuan Q."/>
            <person name="Ouyang S."/>
            <person name="Liu J."/>
            <person name="Jones K.M."/>
            <person name="Gansberger K."/>
            <person name="Moffat K."/>
            <person name="Hill J."/>
            <person name="Bera J."/>
            <person name="Fadrosh D."/>
            <person name="Jin S."/>
            <person name="Johri S."/>
            <person name="Kim M."/>
            <person name="Overton L."/>
            <person name="Reardon M."/>
            <person name="Tsitrin T."/>
            <person name="Vuong H."/>
            <person name="Weaver B."/>
            <person name="Ciecko A."/>
            <person name="Tallon L."/>
            <person name="Jackson J."/>
            <person name="Pai G."/>
            <person name="Aken S.V."/>
            <person name="Utterback T."/>
            <person name="Reidmuller S."/>
            <person name="Feldblyum T."/>
            <person name="Hsiao J."/>
            <person name="Zismann V."/>
            <person name="Iobst S."/>
            <person name="de Vazeille A.R."/>
            <person name="Buell C.R."/>
            <person name="Ying K."/>
            <person name="Li Y."/>
            <person name="Lu T."/>
            <person name="Huang Y."/>
            <person name="Zhao Q."/>
            <person name="Feng Q."/>
            <person name="Zhang L."/>
            <person name="Zhu J."/>
            <person name="Weng Q."/>
            <person name="Mu J."/>
            <person name="Lu Y."/>
            <person name="Fan D."/>
            <person name="Liu Y."/>
            <person name="Guan J."/>
            <person name="Zhang Y."/>
            <person name="Yu S."/>
            <person name="Liu X."/>
            <person name="Zhang Y."/>
            <person name="Hong G."/>
            <person name="Han B."/>
            <person name="Choisne N."/>
            <person name="Demange N."/>
            <person name="Orjeda G."/>
            <person name="Samain S."/>
            <person name="Cattolico L."/>
            <person name="Pelletier E."/>
            <person name="Couloux A."/>
            <person name="Segurens B."/>
            <person name="Wincker P."/>
            <person name="D'Hont A."/>
            <person name="Scarpelli C."/>
            <person name="Weissenbach J."/>
            <person name="Salanoubat M."/>
            <person name="Quetier F."/>
            <person name="Yu Y."/>
            <person name="Kim H.R."/>
            <person name="Rambo T."/>
            <person name="Currie J."/>
            <person name="Collura K."/>
            <person name="Luo M."/>
            <person name="Yang T."/>
            <person name="Ammiraju J.S.S."/>
            <person name="Engler F."/>
            <person name="Soderlund C."/>
            <person name="Wing R.A."/>
            <person name="Palmer L.E."/>
            <person name="de la Bastide M."/>
            <person name="Spiegel L."/>
            <person name="Nascimento L."/>
            <person name="Zutavern T."/>
            <person name="O'Shaughnessy A."/>
            <person name="Dike S."/>
            <person name="Dedhia N."/>
            <person name="Preston R."/>
            <person name="Balija V."/>
            <person name="McCombie W.R."/>
            <person name="Chow T."/>
            <person name="Chen H."/>
            <person name="Chung M."/>
            <person name="Chen C."/>
            <person name="Shaw J."/>
            <person name="Wu H."/>
            <person name="Hsiao K."/>
            <person name="Chao Y."/>
            <person name="Chu M."/>
            <person name="Cheng C."/>
            <person name="Hour A."/>
            <person name="Lee P."/>
            <person name="Lin S."/>
            <person name="Lin Y."/>
            <person name="Liou J."/>
            <person name="Liu S."/>
            <person name="Hsing Y."/>
            <person name="Raghuvanshi S."/>
            <person name="Mohanty A."/>
            <person name="Bharti A.K."/>
            <person name="Gaur A."/>
            <person name="Gupta V."/>
            <person name="Kumar D."/>
            <person name="Ravi V."/>
            <person name="Vij S."/>
            <person name="Kapur A."/>
            <person name="Khurana P."/>
            <person name="Khurana P."/>
            <person name="Khurana J.P."/>
            <person name="Tyagi A.K."/>
            <person name="Gaikwad K."/>
            <person name="Singh A."/>
            <person name="Dalal V."/>
            <person name="Srivastava S."/>
            <person name="Dixit A."/>
            <person name="Pal A.K."/>
            <person name="Ghazi I.A."/>
            <person name="Yadav M."/>
            <person name="Pandit A."/>
            <person name="Bhargava A."/>
            <person name="Sureshbabu K."/>
            <person name="Batra K."/>
            <person name="Sharma T.R."/>
            <person name="Mohapatra T."/>
            <person name="Singh N.K."/>
            <person name="Messing J."/>
            <person name="Nelson A.B."/>
            <person name="Fuks G."/>
            <person name="Kavchok S."/>
            <person name="Keizer G."/>
            <person name="Linton E."/>
            <person name="Llaca V."/>
            <person name="Song R."/>
            <person name="Tanyolac B."/>
            <person name="Young S."/>
            <person name="Ho-Il K."/>
            <person name="Hahn J.H."/>
            <person name="Sangsakoo G."/>
            <person name="Vanavichit A."/>
            <person name="de Mattos Luiz.A.T."/>
            <person name="Zimmer P.D."/>
            <person name="Malone G."/>
            <person name="Dellagostin O."/>
            <person name="de Oliveira A.C."/>
            <person name="Bevan M."/>
            <person name="Bancroft I."/>
            <person name="Minx P."/>
            <person name="Cordum H."/>
            <person name="Wilson R."/>
            <person name="Cheng Z."/>
            <person name="Jin W."/>
            <person name="Jiang J."/>
            <person name="Leong S.A."/>
            <person name="Iwama H."/>
            <person name="Gojobori T."/>
            <person name="Itoh T."/>
            <person name="Niimura Y."/>
            <person name="Fujii Y."/>
            <person name="Habara T."/>
            <person name="Sakai H."/>
            <person name="Sato Y."/>
            <person name="Wilson G."/>
            <person name="Kumar K."/>
            <person name="McCouch S."/>
            <person name="Juretic N."/>
            <person name="Hoen D."/>
            <person name="Wright S."/>
            <person name="Bruskiewich R."/>
            <person name="Bureau T."/>
            <person name="Miyao A."/>
            <person name="Hirochika H."/>
            <person name="Nishikawa T."/>
            <person name="Kadowaki K."/>
            <person name="Sugiura M."/>
            <person name="Burr B."/>
            <person name="Sasaki T."/>
        </authorList>
    </citation>
    <scope>NUCLEOTIDE SEQUENCE [LARGE SCALE GENOMIC DNA]</scope>
    <source>
        <strain evidence="25">cv. Nipponbare</strain>
    </source>
</reference>
<evidence type="ECO:0000256" key="17">
    <source>
        <dbReference type="ARBA" id="ARBA00023180"/>
    </source>
</evidence>
<evidence type="ECO:0000256" key="3">
    <source>
        <dbReference type="ARBA" id="ARBA00012513"/>
    </source>
</evidence>
<evidence type="ECO:0000256" key="15">
    <source>
        <dbReference type="ARBA" id="ARBA00022989"/>
    </source>
</evidence>
<dbReference type="Pfam" id="PF23598">
    <property type="entry name" value="LRR_14"/>
    <property type="match status" value="1"/>
</dbReference>
<dbReference type="SMART" id="SM00369">
    <property type="entry name" value="LRR_TYP"/>
    <property type="match status" value="8"/>
</dbReference>
<evidence type="ECO:0000256" key="19">
    <source>
        <dbReference type="ARBA" id="ARBA00048679"/>
    </source>
</evidence>
<dbReference type="Pfam" id="PF08263">
    <property type="entry name" value="LRRNT_2"/>
    <property type="match status" value="1"/>
</dbReference>
<dbReference type="PANTHER" id="PTHR48061:SF13">
    <property type="entry name" value="LEUCINE-RICH REPEAT-CONTAINING N-TERMINAL PLANT-TYPE DOMAIN-CONTAINING PROTEIN"/>
    <property type="match status" value="1"/>
</dbReference>
<name>A0A0P0UYU9_ORYSJ</name>
<dbReference type="OMA" id="RLAYCNI"/>
<dbReference type="InterPro" id="IPR046956">
    <property type="entry name" value="RLP23-like"/>
</dbReference>
<evidence type="ECO:0000256" key="5">
    <source>
        <dbReference type="ARBA" id="ARBA00022527"/>
    </source>
</evidence>
<evidence type="ECO:0000256" key="14">
    <source>
        <dbReference type="ARBA" id="ARBA00022840"/>
    </source>
</evidence>
<evidence type="ECO:0000259" key="22">
    <source>
        <dbReference type="Pfam" id="PF08263"/>
    </source>
</evidence>
<dbReference type="FunFam" id="3.80.10.10:FF:000041">
    <property type="entry name" value="LRR receptor-like serine/threonine-protein kinase ERECTA"/>
    <property type="match status" value="1"/>
</dbReference>
<evidence type="ECO:0000256" key="21">
    <source>
        <dbReference type="SAM" id="SignalP"/>
    </source>
</evidence>
<feature type="signal peptide" evidence="21">
    <location>
        <begin position="1"/>
        <end position="28"/>
    </location>
</feature>
<evidence type="ECO:0000256" key="2">
    <source>
        <dbReference type="ARBA" id="ARBA00009592"/>
    </source>
</evidence>
<keyword evidence="16 20" id="KW-0472">Membrane</keyword>
<organism evidence="24 25">
    <name type="scientific">Oryza sativa subsp. japonica</name>
    <name type="common">Rice</name>
    <dbReference type="NCBI Taxonomy" id="39947"/>
    <lineage>
        <taxon>Eukaryota</taxon>
        <taxon>Viridiplantae</taxon>
        <taxon>Streptophyta</taxon>
        <taxon>Embryophyta</taxon>
        <taxon>Tracheophyta</taxon>
        <taxon>Spermatophyta</taxon>
        <taxon>Magnoliopsida</taxon>
        <taxon>Liliopsida</taxon>
        <taxon>Poales</taxon>
        <taxon>Poaceae</taxon>
        <taxon>BOP clade</taxon>
        <taxon>Oryzoideae</taxon>
        <taxon>Oryzeae</taxon>
        <taxon>Oryzinae</taxon>
        <taxon>Oryza</taxon>
        <taxon>Oryza sativa</taxon>
    </lineage>
</organism>
<evidence type="ECO:0000256" key="7">
    <source>
        <dbReference type="ARBA" id="ARBA00022626"/>
    </source>
</evidence>
<evidence type="ECO:0000256" key="13">
    <source>
        <dbReference type="ARBA" id="ARBA00022777"/>
    </source>
</evidence>
<evidence type="ECO:0000256" key="9">
    <source>
        <dbReference type="ARBA" id="ARBA00022692"/>
    </source>
</evidence>
<evidence type="ECO:0000256" key="10">
    <source>
        <dbReference type="ARBA" id="ARBA00022729"/>
    </source>
</evidence>
<evidence type="ECO:0000256" key="1">
    <source>
        <dbReference type="ARBA" id="ARBA00004251"/>
    </source>
</evidence>
<comment type="catalytic activity">
    <reaction evidence="19">
        <text>L-seryl-[protein] + ATP = O-phospho-L-seryl-[protein] + ADP + H(+)</text>
        <dbReference type="Rhea" id="RHEA:17989"/>
        <dbReference type="Rhea" id="RHEA-COMP:9863"/>
        <dbReference type="Rhea" id="RHEA-COMP:11604"/>
        <dbReference type="ChEBI" id="CHEBI:15378"/>
        <dbReference type="ChEBI" id="CHEBI:29999"/>
        <dbReference type="ChEBI" id="CHEBI:30616"/>
        <dbReference type="ChEBI" id="CHEBI:83421"/>
        <dbReference type="ChEBI" id="CHEBI:456216"/>
        <dbReference type="EC" id="2.7.11.1"/>
    </reaction>
</comment>
<evidence type="ECO:0000256" key="11">
    <source>
        <dbReference type="ARBA" id="ARBA00022737"/>
    </source>
</evidence>
<keyword evidence="14" id="KW-0067">ATP-binding</keyword>
<dbReference type="GO" id="GO:0005886">
    <property type="term" value="C:plasma membrane"/>
    <property type="evidence" value="ECO:0007669"/>
    <property type="project" value="UniProtKB-SubCell"/>
</dbReference>
<keyword evidence="11" id="KW-0677">Repeat</keyword>
<dbReference type="PANTHER" id="PTHR48061">
    <property type="entry name" value="LEUCINE-RICH REPEAT RECEPTOR PROTEIN KINASE EMS1-LIKE-RELATED"/>
    <property type="match status" value="1"/>
</dbReference>
<dbReference type="GO" id="GO:0009742">
    <property type="term" value="P:brassinosteroid mediated signaling pathway"/>
    <property type="evidence" value="ECO:0007669"/>
    <property type="project" value="UniProtKB-KW"/>
</dbReference>
<evidence type="ECO:0000256" key="8">
    <source>
        <dbReference type="ARBA" id="ARBA00022679"/>
    </source>
</evidence>
<feature type="chain" id="PRO_5024307093" description="non-specific serine/threonine protein kinase" evidence="21">
    <location>
        <begin position="29"/>
        <end position="1033"/>
    </location>
</feature>
<comment type="subcellular location">
    <subcellularLocation>
        <location evidence="1">Cell membrane</location>
        <topology evidence="1">Single-pass type I membrane protein</topology>
    </subcellularLocation>
</comment>
<evidence type="ECO:0000256" key="4">
    <source>
        <dbReference type="ARBA" id="ARBA00022475"/>
    </source>
</evidence>
<dbReference type="InterPro" id="IPR013210">
    <property type="entry name" value="LRR_N_plant-typ"/>
</dbReference>
<dbReference type="InterPro" id="IPR001611">
    <property type="entry name" value="Leu-rich_rpt"/>
</dbReference>
<evidence type="ECO:0000259" key="23">
    <source>
        <dbReference type="Pfam" id="PF23598"/>
    </source>
</evidence>
<dbReference type="SUPFAM" id="SSF52047">
    <property type="entry name" value="RNI-like"/>
    <property type="match status" value="2"/>
</dbReference>
<keyword evidence="13" id="KW-0418">Kinase</keyword>
<evidence type="ECO:0000256" key="20">
    <source>
        <dbReference type="SAM" id="Phobius"/>
    </source>
</evidence>
<dbReference type="Gramene" id="Os01t0160200-02">
    <property type="protein sequence ID" value="Os01t0160200-02"/>
    <property type="gene ID" value="Os01g0160200"/>
</dbReference>
<dbReference type="Gene3D" id="3.80.10.10">
    <property type="entry name" value="Ribonuclease Inhibitor"/>
    <property type="match status" value="6"/>
</dbReference>
<comment type="catalytic activity">
    <reaction evidence="18">
        <text>L-threonyl-[protein] + ATP = O-phospho-L-threonyl-[protein] + ADP + H(+)</text>
        <dbReference type="Rhea" id="RHEA:46608"/>
        <dbReference type="Rhea" id="RHEA-COMP:11060"/>
        <dbReference type="Rhea" id="RHEA-COMP:11605"/>
        <dbReference type="ChEBI" id="CHEBI:15378"/>
        <dbReference type="ChEBI" id="CHEBI:30013"/>
        <dbReference type="ChEBI" id="CHEBI:30616"/>
        <dbReference type="ChEBI" id="CHEBI:61977"/>
        <dbReference type="ChEBI" id="CHEBI:456216"/>
        <dbReference type="EC" id="2.7.11.1"/>
    </reaction>
</comment>
<keyword evidence="4" id="KW-1003">Cell membrane</keyword>
<evidence type="ECO:0000313" key="24">
    <source>
        <dbReference type="EMBL" id="BAF04003.2"/>
    </source>
</evidence>
<comment type="similarity">
    <text evidence="2">Belongs to the RLP family.</text>
</comment>
<dbReference type="SMR" id="A0A0P0UYU9"/>
<dbReference type="InterPro" id="IPR032675">
    <property type="entry name" value="LRR_dom_sf"/>
</dbReference>
<proteinExistence type="inferred from homology"/>
<dbReference type="InterPro" id="IPR003591">
    <property type="entry name" value="Leu-rich_rpt_typical-subtyp"/>
</dbReference>
<dbReference type="Proteomes" id="UP000000763">
    <property type="component" value="Chromosome 1"/>
</dbReference>
<keyword evidence="5" id="KW-0723">Serine/threonine-protein kinase</keyword>
<dbReference type="EC" id="2.7.11.1" evidence="3"/>
<evidence type="ECO:0000256" key="18">
    <source>
        <dbReference type="ARBA" id="ARBA00047899"/>
    </source>
</evidence>
<feature type="transmembrane region" description="Helical" evidence="20">
    <location>
        <begin position="989"/>
        <end position="1013"/>
    </location>
</feature>
<reference evidence="25" key="2">
    <citation type="journal article" date="2008" name="Nucleic Acids Res.">
        <title>The rice annotation project database (RAP-DB): 2008 update.</title>
        <authorList>
            <consortium name="The rice annotation project (RAP)"/>
        </authorList>
    </citation>
    <scope>GENOME REANNOTATION</scope>
    <source>
        <strain evidence="25">cv. Nipponbare</strain>
    </source>
</reference>
<dbReference type="Pfam" id="PF13855">
    <property type="entry name" value="LRR_8"/>
    <property type="match status" value="1"/>
</dbReference>
<sequence>MSSPIAIGRRHGPPPLLLHLLILHLLLGFQHLCYSLATYSNRSTAAMPAPCLPDQAAALLRLKHSFNMTNKSECTLASWRAGTDCCRWEGVRCGVGIGVGHVTSLDLGECGLESAALDPALFELTSLRHLNLAWNNFSGSHIPTIGFERLTELTYLNLSNSKFAGQIPNTIGRLTNLISLDLSTDFFLIDLDDEFLSVATYSPAWLLVAPNIVSIVANLHNLKELYMGTIDLSSNSMVQWCSAFSNSTTPQLQVLSLPYCYLEVPICESLSGIRSLSEINLQYNFIHGPIPESFGDLPSLSVLSLTHNSLEGSFPSRIFQNKNLTSVDVRYNFELSGSLPKNISSNDILVDLLVSSTNFSGPIPNSVGNIKSLENLGVASSDFSQELPSSIGQLRSLNSLEITGAGVVGAVPSWIANLTSLTLLDFSNCGLSGKIPSAIGAIKNLKRLALYKCNFSGQIPQDLFNLTQLRVIYLQYNNFIGTLELSSFWKLPDLFSLNLSNNKLSVVDGEKNNSSWVSINYFYTLRLAYCNISNFPSALSLMPWVGNLDLSGNQIHGTIPQWAWETSSELFILNLLHNKFDNIGYNYLPFYLEIVDLSYNLFQGPIPITGPDTWLLDCSNNRFSSMPFNFSSQLSGMSYLMASRNNLSGEIPLSICDARDILLLDLSYNNLSGLIPLCLLEDINSLSVFNLKANQLHGELPRNIKKGCALEALDFSENMFEGQLPTSLVACRDLEVLDIGNNQISGGFPCWASMLPKLQVLVLKSNKFTGEVGSSAIEKDNTCEFANLRILDLASNNFSGTLHHKWLKRLKSMMETSSSATLLMQYQHNVHSTTYQFSTSIAYKGYEVTFTKILRTLVVIDVSDNALHGSIPKSIGELVLLRGLNMSHNALTGPIPSQLGALHELESLDLSSNDLSGEIPQELAQLHFLSVLNLSYNGLVGRIPDSPQFSNNLSYLGNIGLCGFPLSKECSNMTTPPSSHPSEEKHVDVILFLFVGLGVGIGFAVIIVVTWGIRIKKRSQDSRFPFWKKVLCM</sequence>
<dbReference type="FunFam" id="3.80.10.10:FF:000383">
    <property type="entry name" value="Leucine-rich repeat receptor protein kinase EMS1"/>
    <property type="match status" value="1"/>
</dbReference>
<dbReference type="InterPro" id="IPR055414">
    <property type="entry name" value="LRR_R13L4/SHOC2-like"/>
</dbReference>
<dbReference type="KEGG" id="osa:4324067"/>
<evidence type="ECO:0000313" key="25">
    <source>
        <dbReference type="Proteomes" id="UP000000763"/>
    </source>
</evidence>
<keyword evidence="9 20" id="KW-0812">Transmembrane</keyword>
<feature type="domain" description="Disease resistance R13L4/SHOC-2-like LRR" evidence="23">
    <location>
        <begin position="366"/>
        <end position="549"/>
    </location>
</feature>
<dbReference type="KEGG" id="dosa:Os01g0160200"/>
<keyword evidence="10 21" id="KW-0732">Signal</keyword>
<keyword evidence="12" id="KW-0547">Nucleotide-binding</keyword>
<feature type="domain" description="Leucine-rich repeat-containing N-terminal plant-type" evidence="22">
    <location>
        <begin position="53"/>
        <end position="93"/>
    </location>
</feature>
<dbReference type="GO" id="GO:0004674">
    <property type="term" value="F:protein serine/threonine kinase activity"/>
    <property type="evidence" value="ECO:0007669"/>
    <property type="project" value="UniProtKB-KW"/>
</dbReference>
<protein>
    <recommendedName>
        <fullName evidence="3">non-specific serine/threonine protein kinase</fullName>
        <ecNumber evidence="3">2.7.11.1</ecNumber>
    </recommendedName>
</protein>
<dbReference type="EMBL" id="AP008207">
    <property type="protein sequence ID" value="BAF04003.2"/>
    <property type="molecule type" value="Genomic_DNA"/>
</dbReference>
<keyword evidence="8" id="KW-0808">Transferase</keyword>
<dbReference type="AlphaFoldDB" id="A0A0P0UYU9"/>
<keyword evidence="6" id="KW-0433">Leucine-rich repeat</keyword>
<gene>
    <name evidence="24" type="ordered locus">Os01g0160200</name>
</gene>
<dbReference type="GO" id="GO:0005524">
    <property type="term" value="F:ATP binding"/>
    <property type="evidence" value="ECO:0007669"/>
    <property type="project" value="UniProtKB-KW"/>
</dbReference>
<dbReference type="OrthoDB" id="1394818at2759"/>
<evidence type="ECO:0000256" key="6">
    <source>
        <dbReference type="ARBA" id="ARBA00022614"/>
    </source>
</evidence>
<evidence type="ECO:0000256" key="16">
    <source>
        <dbReference type="ARBA" id="ARBA00023136"/>
    </source>
</evidence>
<evidence type="ECO:0000256" key="12">
    <source>
        <dbReference type="ARBA" id="ARBA00022741"/>
    </source>
</evidence>
<keyword evidence="7" id="KW-1070">Brassinosteroid signaling pathway</keyword>